<dbReference type="Proteomes" id="UP000278804">
    <property type="component" value="Chromosome"/>
</dbReference>
<dbReference type="PROSITE" id="PS51257">
    <property type="entry name" value="PROKAR_LIPOPROTEIN"/>
    <property type="match status" value="1"/>
</dbReference>
<accession>A0A3Q8S7I8</accession>
<sequence length="154" mass="18244">MRRNVTYVCIVMLFGLTGCQTHQNSVCEKDYVVDGSLIHETYRDTISDNYTIERLHTFQISDLKENIDDWFLTQLPQKEIVMFKEILNQESLRFTMLSTDQDFNQGTFLISHRYVFDMMSSDELHLVSTTFNQSVLTFEALKTYRTQQNFKCTY</sequence>
<proteinExistence type="predicted"/>
<keyword evidence="2" id="KW-1185">Reference proteome</keyword>
<evidence type="ECO:0000313" key="2">
    <source>
        <dbReference type="Proteomes" id="UP000278804"/>
    </source>
</evidence>
<evidence type="ECO:0000313" key="1">
    <source>
        <dbReference type="EMBL" id="AZK44120.1"/>
    </source>
</evidence>
<protein>
    <submittedName>
        <fullName evidence="1">Uncharacterized protein</fullName>
    </submittedName>
</protein>
<gene>
    <name evidence="1" type="ORF">EEI45_04580</name>
</gene>
<dbReference type="KEGG" id="eri:EEI45_04580"/>
<name>A0A3Q8S7I8_9FIRM</name>
<dbReference type="RefSeq" id="WP_125164303.1">
    <property type="nucleotide sequence ID" value="NZ_CP034234.1"/>
</dbReference>
<reference evidence="1 2" key="1">
    <citation type="journal article" date="2020" name="Int. J. Syst. Evol. Microbiol.">
        <title>Description of Erysipelothrix piscisicarius sp. nov., an emergent fish pathogen, and assessment of virulence using a tiger barb (Puntigrus tetrazona) infection model.</title>
        <authorList>
            <person name="Pomaranski E.K."/>
            <person name="Griffin M.J."/>
            <person name="Camus A.C."/>
            <person name="Armwood A.R."/>
            <person name="Shelley J."/>
            <person name="Waldbieser G.C."/>
            <person name="LaFrentz B.R."/>
            <person name="Garcia J.C."/>
            <person name="Yanong R."/>
            <person name="Soto E."/>
        </authorList>
    </citation>
    <scope>NUCLEOTIDE SEQUENCE [LARGE SCALE GENOMIC DNA]</scope>
    <source>
        <strain evidence="1 2">15TAL0474</strain>
    </source>
</reference>
<organism evidence="1 2">
    <name type="scientific">Erysipelothrix piscisicarius</name>
    <dbReference type="NCBI Taxonomy" id="2485784"/>
    <lineage>
        <taxon>Bacteria</taxon>
        <taxon>Bacillati</taxon>
        <taxon>Bacillota</taxon>
        <taxon>Erysipelotrichia</taxon>
        <taxon>Erysipelotrichales</taxon>
        <taxon>Erysipelotrichaceae</taxon>
        <taxon>Erysipelothrix</taxon>
    </lineage>
</organism>
<dbReference type="EMBL" id="CP034234">
    <property type="protein sequence ID" value="AZK44120.1"/>
    <property type="molecule type" value="Genomic_DNA"/>
</dbReference>
<dbReference type="AlphaFoldDB" id="A0A3Q8S7I8"/>